<dbReference type="InterPro" id="IPR052160">
    <property type="entry name" value="Gypsy_RT_Integrase-like"/>
</dbReference>
<dbReference type="InterPro" id="IPR012337">
    <property type="entry name" value="RNaseH-like_sf"/>
</dbReference>
<evidence type="ECO:0000313" key="1">
    <source>
        <dbReference type="Proteomes" id="UP000694930"/>
    </source>
</evidence>
<protein>
    <submittedName>
        <fullName evidence="2">Uncharacterized protein LOC107016705</fullName>
    </submittedName>
</protein>
<organism evidence="1 2">
    <name type="scientific">Solanum pennellii</name>
    <name type="common">Tomato</name>
    <name type="synonym">Lycopersicon pennellii</name>
    <dbReference type="NCBI Taxonomy" id="28526"/>
    <lineage>
        <taxon>Eukaryota</taxon>
        <taxon>Viridiplantae</taxon>
        <taxon>Streptophyta</taxon>
        <taxon>Embryophyta</taxon>
        <taxon>Tracheophyta</taxon>
        <taxon>Spermatophyta</taxon>
        <taxon>Magnoliopsida</taxon>
        <taxon>eudicotyledons</taxon>
        <taxon>Gunneridae</taxon>
        <taxon>Pentapetalae</taxon>
        <taxon>asterids</taxon>
        <taxon>lamiids</taxon>
        <taxon>Solanales</taxon>
        <taxon>Solanaceae</taxon>
        <taxon>Solanoideae</taxon>
        <taxon>Solaneae</taxon>
        <taxon>Solanum</taxon>
        <taxon>Solanum subgen. Lycopersicon</taxon>
    </lineage>
</organism>
<accession>A0ABM1GKY9</accession>
<name>A0ABM1GKY9_SOLPN</name>
<dbReference type="RefSeq" id="XP_015072582.1">
    <property type="nucleotide sequence ID" value="XM_015217096.1"/>
</dbReference>
<dbReference type="SUPFAM" id="SSF53098">
    <property type="entry name" value="Ribonuclease H-like"/>
    <property type="match status" value="1"/>
</dbReference>
<reference evidence="1" key="1">
    <citation type="journal article" date="2014" name="Nat. Genet.">
        <title>The genome of the stress-tolerant wild tomato species Solanum pennellii.</title>
        <authorList>
            <person name="Bolger A."/>
            <person name="Scossa F."/>
            <person name="Bolger M.E."/>
            <person name="Lanz C."/>
            <person name="Maumus F."/>
            <person name="Tohge T."/>
            <person name="Quesneville H."/>
            <person name="Alseekh S."/>
            <person name="Sorensen I."/>
            <person name="Lichtenstein G."/>
            <person name="Fich E.A."/>
            <person name="Conte M."/>
            <person name="Keller H."/>
            <person name="Schneeberger K."/>
            <person name="Schwacke R."/>
            <person name="Ofner I."/>
            <person name="Vrebalov J."/>
            <person name="Xu Y."/>
            <person name="Osorio S."/>
            <person name="Aflitos S.A."/>
            <person name="Schijlen E."/>
            <person name="Jimenez-Gomez J.M."/>
            <person name="Ryngajllo M."/>
            <person name="Kimura S."/>
            <person name="Kumar R."/>
            <person name="Koenig D."/>
            <person name="Headland L.R."/>
            <person name="Maloof J.N."/>
            <person name="Sinha N."/>
            <person name="van Ham R.C."/>
            <person name="Lankhorst R.K."/>
            <person name="Mao L."/>
            <person name="Vogel A."/>
            <person name="Arsova B."/>
            <person name="Panstruga R."/>
            <person name="Fei Z."/>
            <person name="Rose J.K."/>
            <person name="Zamir D."/>
            <person name="Carrari F."/>
            <person name="Giovannoni J.J."/>
            <person name="Weigel D."/>
            <person name="Usadel B."/>
            <person name="Fernie A.R."/>
        </authorList>
    </citation>
    <scope>NUCLEOTIDE SEQUENCE [LARGE SCALE GENOMIC DNA]</scope>
    <source>
        <strain evidence="1">cv. LA0716</strain>
    </source>
</reference>
<sequence length="111" mass="12967">MGFSTNVATPYHPHTNGQVEVSNREIKQILAKTVNANRTDWSRRLDDDVWATRTAYKTPIGMYPYQLVYGKACHFPIELENKAMWAFKKLKMDWTEKADQRLNGLNELDEF</sequence>
<dbReference type="Gene3D" id="3.30.420.10">
    <property type="entry name" value="Ribonuclease H-like superfamily/Ribonuclease H"/>
    <property type="match status" value="1"/>
</dbReference>
<dbReference type="Proteomes" id="UP000694930">
    <property type="component" value="Chromosome 4"/>
</dbReference>
<reference evidence="2" key="2">
    <citation type="submission" date="2025-08" db="UniProtKB">
        <authorList>
            <consortium name="RefSeq"/>
        </authorList>
    </citation>
    <scope>IDENTIFICATION</scope>
</reference>
<dbReference type="PANTHER" id="PTHR47266">
    <property type="entry name" value="ENDONUCLEASE-RELATED"/>
    <property type="match status" value="1"/>
</dbReference>
<keyword evidence="1" id="KW-1185">Reference proteome</keyword>
<dbReference type="InterPro" id="IPR036397">
    <property type="entry name" value="RNaseH_sf"/>
</dbReference>
<gene>
    <name evidence="2" type="primary">LOC107016705</name>
</gene>
<dbReference type="GeneID" id="107016705"/>
<proteinExistence type="predicted"/>
<evidence type="ECO:0000313" key="2">
    <source>
        <dbReference type="RefSeq" id="XP_015072582.1"/>
    </source>
</evidence>